<dbReference type="PANTHER" id="PTHR43775:SF51">
    <property type="entry name" value="INACTIVE PHENOLPHTHIOCEROL SYNTHESIS POLYKETIDE SYNTHASE TYPE I PKS1-RELATED"/>
    <property type="match status" value="1"/>
</dbReference>
<feature type="active site" description="Proton acceptor; for dehydratase activity" evidence="9">
    <location>
        <position position="984"/>
    </location>
</feature>
<comment type="pathway">
    <text evidence="2">Antibiotic biosynthesis.</text>
</comment>
<feature type="region of interest" description="Disordered" evidence="10">
    <location>
        <begin position="1846"/>
        <end position="1865"/>
    </location>
</feature>
<dbReference type="SUPFAM" id="SSF55048">
    <property type="entry name" value="Probable ACP-binding domain of malonyl-CoA ACP transacylase"/>
    <property type="match status" value="1"/>
</dbReference>
<dbReference type="InterPro" id="IPR020841">
    <property type="entry name" value="PKS_Beta-ketoAc_synthase_dom"/>
</dbReference>
<dbReference type="PROSITE" id="PS00012">
    <property type="entry name" value="PHOSPHOPANTETHEINE"/>
    <property type="match status" value="1"/>
</dbReference>
<evidence type="ECO:0000259" key="11">
    <source>
        <dbReference type="PROSITE" id="PS50075"/>
    </source>
</evidence>
<dbReference type="InterPro" id="IPR014043">
    <property type="entry name" value="Acyl_transferase_dom"/>
</dbReference>
<dbReference type="GO" id="GO:0004312">
    <property type="term" value="F:fatty acid synthase activity"/>
    <property type="evidence" value="ECO:0007669"/>
    <property type="project" value="TreeGrafter"/>
</dbReference>
<dbReference type="PROSITE" id="PS50075">
    <property type="entry name" value="CARRIER"/>
    <property type="match status" value="1"/>
</dbReference>
<dbReference type="Proteomes" id="UP000070620">
    <property type="component" value="Unassembled WGS sequence"/>
</dbReference>
<organism evidence="14 15">
    <name type="scientific">Micromonospora rosaria</name>
    <dbReference type="NCBI Taxonomy" id="47874"/>
    <lineage>
        <taxon>Bacteria</taxon>
        <taxon>Bacillati</taxon>
        <taxon>Actinomycetota</taxon>
        <taxon>Actinomycetes</taxon>
        <taxon>Micromonosporales</taxon>
        <taxon>Micromonosporaceae</taxon>
        <taxon>Micromonospora</taxon>
    </lineage>
</organism>
<keyword evidence="15" id="KW-1185">Reference proteome</keyword>
<dbReference type="Pfam" id="PF08659">
    <property type="entry name" value="KR"/>
    <property type="match status" value="1"/>
</dbReference>
<dbReference type="PROSITE" id="PS52019">
    <property type="entry name" value="PKS_MFAS_DH"/>
    <property type="match status" value="1"/>
</dbReference>
<keyword evidence="5" id="KW-0808">Transferase</keyword>
<name>A0A136PKC1_9ACTN</name>
<dbReference type="SMART" id="SM00826">
    <property type="entry name" value="PKS_DH"/>
    <property type="match status" value="1"/>
</dbReference>
<evidence type="ECO:0000256" key="1">
    <source>
        <dbReference type="ARBA" id="ARBA00001957"/>
    </source>
</evidence>
<feature type="region of interest" description="N-terminal hotdog fold" evidence="9">
    <location>
        <begin position="952"/>
        <end position="1075"/>
    </location>
</feature>
<keyword evidence="8" id="KW-0012">Acyltransferase</keyword>
<dbReference type="SMART" id="SM01294">
    <property type="entry name" value="PKS_PP_betabranch"/>
    <property type="match status" value="1"/>
</dbReference>
<evidence type="ECO:0000256" key="3">
    <source>
        <dbReference type="ARBA" id="ARBA00022450"/>
    </source>
</evidence>
<feature type="domain" description="Ketosynthase family 3 (KS3)" evidence="12">
    <location>
        <begin position="44"/>
        <end position="471"/>
    </location>
</feature>
<evidence type="ECO:0000256" key="5">
    <source>
        <dbReference type="ARBA" id="ARBA00022679"/>
    </source>
</evidence>
<dbReference type="InterPro" id="IPR013968">
    <property type="entry name" value="PKS_KR"/>
</dbReference>
<dbReference type="InterPro" id="IPR009081">
    <property type="entry name" value="PP-bd_ACP"/>
</dbReference>
<dbReference type="InterPro" id="IPR049551">
    <property type="entry name" value="PKS_DH_C"/>
</dbReference>
<dbReference type="InterPro" id="IPR049900">
    <property type="entry name" value="PKS_mFAS_DH"/>
</dbReference>
<dbReference type="Pfam" id="PF22953">
    <property type="entry name" value="SpnB_Rossmann"/>
    <property type="match status" value="1"/>
</dbReference>
<dbReference type="SUPFAM" id="SSF53901">
    <property type="entry name" value="Thiolase-like"/>
    <property type="match status" value="1"/>
</dbReference>
<dbReference type="GO" id="GO:0033068">
    <property type="term" value="P:macrolide biosynthetic process"/>
    <property type="evidence" value="ECO:0007669"/>
    <property type="project" value="UniProtKB-ARBA"/>
</dbReference>
<dbReference type="InterPro" id="IPR036299">
    <property type="entry name" value="Polyketide_synth_docking_sf"/>
</dbReference>
<dbReference type="PROSITE" id="PS52004">
    <property type="entry name" value="KS3_2"/>
    <property type="match status" value="1"/>
</dbReference>
<dbReference type="FunFam" id="1.10.1200.10:FF:000007">
    <property type="entry name" value="Probable polyketide synthase pks17"/>
    <property type="match status" value="1"/>
</dbReference>
<dbReference type="GO" id="GO:0031177">
    <property type="term" value="F:phosphopantetheine binding"/>
    <property type="evidence" value="ECO:0007669"/>
    <property type="project" value="InterPro"/>
</dbReference>
<dbReference type="InterPro" id="IPR036736">
    <property type="entry name" value="ACP-like_sf"/>
</dbReference>
<dbReference type="InterPro" id="IPR014030">
    <property type="entry name" value="Ketoacyl_synth_N"/>
</dbReference>
<feature type="domain" description="Carrier" evidence="11">
    <location>
        <begin position="1720"/>
        <end position="1795"/>
    </location>
</feature>
<gene>
    <name evidence="14" type="ORF">AWW66_27590</name>
</gene>
<reference evidence="14 15" key="1">
    <citation type="submission" date="2016-01" db="EMBL/GenBank/DDBJ databases">
        <title>Whole genome sequence and analysis of Micromonospora rosaria DSM 803, which can produce antibacterial substance rosamicin.</title>
        <authorList>
            <person name="Yang H."/>
            <person name="He X."/>
            <person name="Zhu D."/>
        </authorList>
    </citation>
    <scope>NUCLEOTIDE SEQUENCE [LARGE SCALE GENOMIC DNA]</scope>
    <source>
        <strain evidence="14 15">DSM 803</strain>
    </source>
</reference>
<protein>
    <submittedName>
        <fullName evidence="14">Uncharacterized protein</fullName>
    </submittedName>
</protein>
<dbReference type="FunFam" id="3.40.47.10:FF:000019">
    <property type="entry name" value="Polyketide synthase type I"/>
    <property type="match status" value="1"/>
</dbReference>
<dbReference type="SMART" id="SM00822">
    <property type="entry name" value="PKS_KR"/>
    <property type="match status" value="1"/>
</dbReference>
<evidence type="ECO:0000313" key="15">
    <source>
        <dbReference type="Proteomes" id="UP000070620"/>
    </source>
</evidence>
<proteinExistence type="predicted"/>
<keyword evidence="4" id="KW-0597">Phosphoprotein</keyword>
<dbReference type="InterPro" id="IPR032821">
    <property type="entry name" value="PKS_assoc"/>
</dbReference>
<evidence type="ECO:0000256" key="4">
    <source>
        <dbReference type="ARBA" id="ARBA00022553"/>
    </source>
</evidence>
<dbReference type="SMART" id="SM00825">
    <property type="entry name" value="PKS_KS"/>
    <property type="match status" value="1"/>
</dbReference>
<dbReference type="InterPro" id="IPR036291">
    <property type="entry name" value="NAD(P)-bd_dom_sf"/>
</dbReference>
<dbReference type="SUPFAM" id="SSF101173">
    <property type="entry name" value="Docking domain B of the erythromycin polyketide synthase (DEBS)"/>
    <property type="match status" value="1"/>
</dbReference>
<dbReference type="SUPFAM" id="SSF51735">
    <property type="entry name" value="NAD(P)-binding Rossmann-fold domains"/>
    <property type="match status" value="2"/>
</dbReference>
<dbReference type="Gene3D" id="3.40.50.720">
    <property type="entry name" value="NAD(P)-binding Rossmann-like Domain"/>
    <property type="match status" value="1"/>
</dbReference>
<evidence type="ECO:0000313" key="14">
    <source>
        <dbReference type="EMBL" id="KXK58827.1"/>
    </source>
</evidence>
<dbReference type="Pfam" id="PF14765">
    <property type="entry name" value="PS-DH"/>
    <property type="match status" value="1"/>
</dbReference>
<dbReference type="InterPro" id="IPR016036">
    <property type="entry name" value="Malonyl_transacylase_ACP-bd"/>
</dbReference>
<dbReference type="Gene3D" id="3.40.47.10">
    <property type="match status" value="1"/>
</dbReference>
<dbReference type="InterPro" id="IPR057326">
    <property type="entry name" value="KR_dom"/>
</dbReference>
<feature type="active site" description="Proton donor; for dehydratase activity" evidence="9">
    <location>
        <position position="1156"/>
    </location>
</feature>
<dbReference type="Gene3D" id="3.10.129.110">
    <property type="entry name" value="Polyketide synthase dehydratase"/>
    <property type="match status" value="1"/>
</dbReference>
<dbReference type="Gene3D" id="3.40.366.10">
    <property type="entry name" value="Malonyl-Coenzyme A Acyl Carrier Protein, domain 2"/>
    <property type="match status" value="1"/>
</dbReference>
<sequence length="1883" mass="196533">MNPDRGDNRQMAANEDRIREYLKRVTAELAGTRRRLRELEDGAREPVAIVGMSCRLPGGVQTPEELWRLVDGGTDAISGFPDDRGWDVEKLYDPDPDATGTSYAREGGFLHDCADFDPEFFAISPREALAMDPQQRLLLETAWEVFERAGIAPDAVRGTRTGTYVGVMYDDYGTRLAEVPDDLEGYLVNGSAGSVASGRVAYTLGLQGPAVTVDTACSSSLVALHLAVQALRSGECDLALAGGATVLATPTMFVDFSRQRGLAADGRCKAFADAADGTGFGEGVGMLLLERLSDAVRNGHRVLAVVRGTAVNQDGASNGLTAPNGTAQQAVIRQALTNAGLAADEVDAVEAHGTGTRLGDPIEAQALLATYGQGRPADRPLWLGSLKSNVGHTQAAAGVSGVIKTVLAMRHGRLPRTLHVDRPSTRVDWTSGAVRLLTESQPWPASDDRPRRAGVSSFGASGTNAHVILEAAPDRPVAEPADAPAPAAGVPVWVLSGRDEAALREQARRLHSHLTGRSEPADAVARALARTRTAFPYRAAVTGPDDAALLDGVRALAAGGTAAGLVTGRAAPERRVAVLFTGQGSQRPGAGRDLYARYPTFAQALDEVLAEVDRHLDRPLRDVMFAEPGSDTAALLDDTAYTQPALFALEVALFRLVTSWGLRPDALLGHSVGEITAAHVAGVLTLADAARLVTARGRLMADLPAGGAMAALEAAESEVAPLLAGRDAELSIAAVNGPQATLVAGDEAAVAEQVAWWRERGRRATRLRVSHAFHSPRMDGMLAQFEKAIRDLDYREPTIPVVGTVTGTPASGDDLRTPEYWVRHARVAARFLDGVRRLRAEGIDTFVELGPDGVLTAMARDCLAEPPEPTETDRPLLVLPTLRRDRDDALAVGEALAAAHVHGLPVDPVAALGDGPLSADLPTYPFQRTRYWLDPRPGTPDLTAVGLDLAGHPLLAVAVELPDGAGTVWTGQLSVRTHPWLADHSVWGRTVLPGAALLEILHEVGAAAGCDRVAELTFEAPLVVPDDEGVRLRVVLGGPDPDGTRPVQVHSAPAAAGPEWTRHATGRVADTTGERPTGGAGPAADLAGIWPPEGAQPADIEGEYERFADAGIGYGPAFRGLRAAWRRGDETFAEVRLPEEYAPEAGRYRVHPALLDAALHAIVLGDQFPDGAHGMLPFAWTDVRLSATGTDRLRLRIAPAGPESVSVTAADGTGAPVLTAASLALRRVPADRIAAALTGQAPLYRLDWATVPSAPPTGQARFALVGPDHPALLAALTAEAPTQAYPDLDALVAALADGPVPTHVVVTAGPADTAPAGDVTAAGAQRATRQALDLVQRWLAEDRFTGSRLVVLTTGAVQTGTGVTDPTAAGVWGLLRVAQTEHPHRFLLVDVDDHPDSLRTLPGAVRLAEPQLALRAGTATVPGLVRVPAADDAVAPWSDSGTVLVTGGTGLLGGAVARHLARRHGVRHLLLVSRRGPDAPGAADLTRDLAALGASVRVAACDVADRDALARLLAEIPPAHPLTAVVHSAGLADDGVLTAQTGDRVAAVLRAKADAAVNLHDLTRDLDLTAFVLFSSVAGTIGSAGQAGYAAANAFLDAFADWRRGRGLPATSLAWGPLDGGMAADLGRADLARLRRSGLVPLGVEDALVLLDAACARPGAVFYPVRLDPAALRAGGPAGTVPAVLTGPTRARPRPGTPEQPAEATVTARLVGKSAAERTAILTDLVRAEAAAVLGHAGAATLSVKRSFRDAGFDSLTAVDLRNRLGAATGLGLPAAIVFDHPTPAALAAYLGSELDRRSAGDRTPTDAAGVLTMLDQLRTGIGAAVRDDADRTRAADLLRALLAEVAGPPDPDDGSSAEVSDRLRTASDDELFDLLDSDFRLS</sequence>
<dbReference type="Gene3D" id="3.30.70.3290">
    <property type="match status" value="1"/>
</dbReference>
<dbReference type="OrthoDB" id="3406074at2"/>
<evidence type="ECO:0000259" key="13">
    <source>
        <dbReference type="PROSITE" id="PS52019"/>
    </source>
</evidence>
<evidence type="ECO:0000259" key="12">
    <source>
        <dbReference type="PROSITE" id="PS52004"/>
    </source>
</evidence>
<dbReference type="InterPro" id="IPR016035">
    <property type="entry name" value="Acyl_Trfase/lysoPLipase"/>
</dbReference>
<dbReference type="Pfam" id="PF16197">
    <property type="entry name" value="KAsynt_C_assoc"/>
    <property type="match status" value="1"/>
</dbReference>
<feature type="domain" description="PKS/mFAS DH" evidence="13">
    <location>
        <begin position="952"/>
        <end position="1234"/>
    </location>
</feature>
<dbReference type="Pfam" id="PF00109">
    <property type="entry name" value="ketoacyl-synt"/>
    <property type="match status" value="1"/>
</dbReference>
<dbReference type="CDD" id="cd08956">
    <property type="entry name" value="KR_3_FAS_SDR_x"/>
    <property type="match status" value="1"/>
</dbReference>
<keyword evidence="6" id="KW-0045">Antibiotic biosynthesis</keyword>
<dbReference type="FunFam" id="3.40.366.10:FF:000002">
    <property type="entry name" value="Probable polyketide synthase 2"/>
    <property type="match status" value="1"/>
</dbReference>
<dbReference type="EMBL" id="LRQV01000152">
    <property type="protein sequence ID" value="KXK58827.1"/>
    <property type="molecule type" value="Genomic_DNA"/>
</dbReference>
<dbReference type="InterPro" id="IPR014031">
    <property type="entry name" value="Ketoacyl_synth_C"/>
</dbReference>
<accession>A0A136PKC1</accession>
<dbReference type="Pfam" id="PF02801">
    <property type="entry name" value="Ketoacyl-synt_C"/>
    <property type="match status" value="1"/>
</dbReference>
<dbReference type="InterPro" id="IPR055123">
    <property type="entry name" value="SpnB-like_Rossmann"/>
</dbReference>
<evidence type="ECO:0000256" key="6">
    <source>
        <dbReference type="ARBA" id="ARBA00023194"/>
    </source>
</evidence>
<dbReference type="InterPro" id="IPR001227">
    <property type="entry name" value="Ac_transferase_dom_sf"/>
</dbReference>
<keyword evidence="7" id="KW-0511">Multifunctional enzyme</keyword>
<dbReference type="SUPFAM" id="SSF52151">
    <property type="entry name" value="FabD/lysophospholipase-like"/>
    <property type="match status" value="1"/>
</dbReference>
<dbReference type="InterPro" id="IPR042104">
    <property type="entry name" value="PKS_dehydratase_sf"/>
</dbReference>
<dbReference type="Pfam" id="PF08990">
    <property type="entry name" value="Docking"/>
    <property type="match status" value="1"/>
</dbReference>
<comment type="cofactor">
    <cofactor evidence="1">
        <name>pantetheine 4'-phosphate</name>
        <dbReference type="ChEBI" id="CHEBI:47942"/>
    </cofactor>
</comment>
<evidence type="ECO:0000256" key="7">
    <source>
        <dbReference type="ARBA" id="ARBA00023268"/>
    </source>
</evidence>
<dbReference type="RefSeq" id="WP_067372227.1">
    <property type="nucleotide sequence ID" value="NZ_JBIUBN010000045.1"/>
</dbReference>
<evidence type="ECO:0000256" key="8">
    <source>
        <dbReference type="ARBA" id="ARBA00023315"/>
    </source>
</evidence>
<dbReference type="InterPro" id="IPR050091">
    <property type="entry name" value="PKS_NRPS_Biosynth_Enz"/>
</dbReference>
<dbReference type="PANTHER" id="PTHR43775">
    <property type="entry name" value="FATTY ACID SYNTHASE"/>
    <property type="match status" value="1"/>
</dbReference>
<dbReference type="InterPro" id="IPR018201">
    <property type="entry name" value="Ketoacyl_synth_AS"/>
</dbReference>
<dbReference type="Gene3D" id="1.10.1200.10">
    <property type="entry name" value="ACP-like"/>
    <property type="match status" value="1"/>
</dbReference>
<dbReference type="Pfam" id="PF00550">
    <property type="entry name" value="PP-binding"/>
    <property type="match status" value="1"/>
</dbReference>
<dbReference type="SMART" id="SM00827">
    <property type="entry name" value="PKS_AT"/>
    <property type="match status" value="1"/>
</dbReference>
<feature type="region of interest" description="Disordered" evidence="10">
    <location>
        <begin position="1683"/>
        <end position="1702"/>
    </location>
</feature>
<dbReference type="InterPro" id="IPR006162">
    <property type="entry name" value="Ppantetheine_attach_site"/>
</dbReference>
<evidence type="ECO:0000256" key="10">
    <source>
        <dbReference type="SAM" id="MobiDB-lite"/>
    </source>
</evidence>
<dbReference type="InterPro" id="IPR015083">
    <property type="entry name" value="NorB/c/GfsB-D-like_docking"/>
</dbReference>
<evidence type="ECO:0000256" key="2">
    <source>
        <dbReference type="ARBA" id="ARBA00004792"/>
    </source>
</evidence>
<dbReference type="InterPro" id="IPR020807">
    <property type="entry name" value="PKS_DH"/>
</dbReference>
<feature type="region of interest" description="Disordered" evidence="10">
    <location>
        <begin position="1039"/>
        <end position="1060"/>
    </location>
</feature>
<dbReference type="Pfam" id="PF00698">
    <property type="entry name" value="Acyl_transf_1"/>
    <property type="match status" value="1"/>
</dbReference>
<dbReference type="InterPro" id="IPR020806">
    <property type="entry name" value="PKS_PP-bd"/>
</dbReference>
<dbReference type="SUPFAM" id="SSF47336">
    <property type="entry name" value="ACP-like"/>
    <property type="match status" value="1"/>
</dbReference>
<evidence type="ECO:0000256" key="9">
    <source>
        <dbReference type="PROSITE-ProRule" id="PRU01363"/>
    </source>
</evidence>
<dbReference type="InterPro" id="IPR049552">
    <property type="entry name" value="PKS_DH_N"/>
</dbReference>
<dbReference type="CDD" id="cd00833">
    <property type="entry name" value="PKS"/>
    <property type="match status" value="1"/>
</dbReference>
<dbReference type="Pfam" id="PF21089">
    <property type="entry name" value="PKS_DH_N"/>
    <property type="match status" value="1"/>
</dbReference>
<dbReference type="GO" id="GO:0004315">
    <property type="term" value="F:3-oxoacyl-[acyl-carrier-protein] synthase activity"/>
    <property type="evidence" value="ECO:0007669"/>
    <property type="project" value="InterPro"/>
</dbReference>
<feature type="region of interest" description="C-terminal hotdog fold" evidence="9">
    <location>
        <begin position="1095"/>
        <end position="1234"/>
    </location>
</feature>
<dbReference type="InterPro" id="IPR016039">
    <property type="entry name" value="Thiolase-like"/>
</dbReference>
<keyword evidence="3" id="KW-0596">Phosphopantetheine</keyword>
<dbReference type="PROSITE" id="PS00606">
    <property type="entry name" value="KS3_1"/>
    <property type="match status" value="1"/>
</dbReference>
<dbReference type="GO" id="GO:0006633">
    <property type="term" value="P:fatty acid biosynthetic process"/>
    <property type="evidence" value="ECO:0007669"/>
    <property type="project" value="InterPro"/>
</dbReference>
<dbReference type="SMART" id="SM00823">
    <property type="entry name" value="PKS_PP"/>
    <property type="match status" value="1"/>
</dbReference>
<comment type="caution">
    <text evidence="14">The sequence shown here is derived from an EMBL/GenBank/DDBJ whole genome shotgun (WGS) entry which is preliminary data.</text>
</comment>